<sequence>MFSKDLSAQLLVATFFLIPVIAHPITKNCKSTCDFDLCSPAKVSLLSSAGESASPPICLEGRPVGVTKTGEAFVRSGASYYALLSRADSKKCSPHFFKTYKMDGGASGVGVDGKPGTDVSFLAGKCVALPLEQVQLISHAGTAVHELKLEGRPLKDCVGFEVDWDVPQSASYYKVEAGPKLVSVVGDVGKKEEEMIESTFEEEIEAEVIPSVQPSEEPSLDVPLVSKEPDEQYEEEGVKPGQPFIL</sequence>
<gene>
    <name evidence="3" type="ORF">BWQ96_05197</name>
</gene>
<comment type="caution">
    <text evidence="3">The sequence shown here is derived from an EMBL/GenBank/DDBJ whole genome shotgun (WGS) entry which is preliminary data.</text>
</comment>
<evidence type="ECO:0000256" key="1">
    <source>
        <dbReference type="SAM" id="MobiDB-lite"/>
    </source>
</evidence>
<reference evidence="3 4" key="1">
    <citation type="journal article" date="2018" name="Mol. Biol. Evol.">
        <title>Analysis of the draft genome of the red seaweed Gracilariopsis chorda provides insights into genome size evolution in Rhodophyta.</title>
        <authorList>
            <person name="Lee J."/>
            <person name="Yang E.C."/>
            <person name="Graf L."/>
            <person name="Yang J.H."/>
            <person name="Qiu H."/>
            <person name="Zel Zion U."/>
            <person name="Chan C.X."/>
            <person name="Stephens T.G."/>
            <person name="Weber A.P.M."/>
            <person name="Boo G.H."/>
            <person name="Boo S.M."/>
            <person name="Kim K.M."/>
            <person name="Shin Y."/>
            <person name="Jung M."/>
            <person name="Lee S.J."/>
            <person name="Yim H.S."/>
            <person name="Lee J.H."/>
            <person name="Bhattacharya D."/>
            <person name="Yoon H.S."/>
        </authorList>
    </citation>
    <scope>NUCLEOTIDE SEQUENCE [LARGE SCALE GENOMIC DNA]</scope>
    <source>
        <strain evidence="3 4">SKKU-2015</strain>
        <tissue evidence="3">Whole body</tissue>
    </source>
</reference>
<organism evidence="3 4">
    <name type="scientific">Gracilariopsis chorda</name>
    <dbReference type="NCBI Taxonomy" id="448386"/>
    <lineage>
        <taxon>Eukaryota</taxon>
        <taxon>Rhodophyta</taxon>
        <taxon>Florideophyceae</taxon>
        <taxon>Rhodymeniophycidae</taxon>
        <taxon>Gracilariales</taxon>
        <taxon>Gracilariaceae</taxon>
        <taxon>Gracilariopsis</taxon>
    </lineage>
</organism>
<evidence type="ECO:0000313" key="4">
    <source>
        <dbReference type="Proteomes" id="UP000247409"/>
    </source>
</evidence>
<accession>A0A2V3ISF7</accession>
<protein>
    <submittedName>
        <fullName evidence="3">Uncharacterized protein</fullName>
    </submittedName>
</protein>
<feature type="signal peptide" evidence="2">
    <location>
        <begin position="1"/>
        <end position="22"/>
    </location>
</feature>
<feature type="chain" id="PRO_5016032780" evidence="2">
    <location>
        <begin position="23"/>
        <end position="246"/>
    </location>
</feature>
<feature type="region of interest" description="Disordered" evidence="1">
    <location>
        <begin position="206"/>
        <end position="246"/>
    </location>
</feature>
<evidence type="ECO:0000313" key="3">
    <source>
        <dbReference type="EMBL" id="PXF45056.1"/>
    </source>
</evidence>
<dbReference type="Proteomes" id="UP000247409">
    <property type="component" value="Unassembled WGS sequence"/>
</dbReference>
<proteinExistence type="predicted"/>
<keyword evidence="4" id="KW-1185">Reference proteome</keyword>
<keyword evidence="2" id="KW-0732">Signal</keyword>
<dbReference type="AlphaFoldDB" id="A0A2V3ISF7"/>
<evidence type="ECO:0000256" key="2">
    <source>
        <dbReference type="SAM" id="SignalP"/>
    </source>
</evidence>
<name>A0A2V3ISF7_9FLOR</name>
<dbReference type="EMBL" id="NBIV01000072">
    <property type="protein sequence ID" value="PXF45056.1"/>
    <property type="molecule type" value="Genomic_DNA"/>
</dbReference>